<feature type="active site" evidence="9">
    <location>
        <position position="141"/>
    </location>
</feature>
<dbReference type="Pfam" id="PF01252">
    <property type="entry name" value="Peptidase_A8"/>
    <property type="match status" value="1"/>
</dbReference>
<name>A0A923G8W0_9PSED</name>
<feature type="transmembrane region" description="Helical" evidence="9">
    <location>
        <begin position="6"/>
        <end position="30"/>
    </location>
</feature>
<evidence type="ECO:0000256" key="5">
    <source>
        <dbReference type="ARBA" id="ARBA00022750"/>
    </source>
</evidence>
<accession>A0A923G8W0</accession>
<reference evidence="11" key="1">
    <citation type="journal article" date="2020" name="Microorganisms">
        <title>Reliable Identification of Environmental Pseudomonas Isolates Using the rpoD Gene.</title>
        <authorList>
            <consortium name="The Broad Institute Genome Sequencing Platform"/>
            <person name="Girard L."/>
            <person name="Lood C."/>
            <person name="Rokni-Zadeh H."/>
            <person name="van Noort V."/>
            <person name="Lavigne R."/>
            <person name="De Mot R."/>
        </authorList>
    </citation>
    <scope>NUCLEOTIDE SEQUENCE</scope>
    <source>
        <strain evidence="11">BW13M1</strain>
    </source>
</reference>
<evidence type="ECO:0000256" key="2">
    <source>
        <dbReference type="ARBA" id="ARBA00022475"/>
    </source>
</evidence>
<protein>
    <recommendedName>
        <fullName evidence="9">Lipoprotein signal peptidase</fullName>
        <ecNumber evidence="9">3.4.23.36</ecNumber>
    </recommendedName>
    <alternativeName>
        <fullName evidence="9">Prolipoprotein signal peptidase</fullName>
    </alternativeName>
    <alternativeName>
        <fullName evidence="9">Signal peptidase II</fullName>
        <shortName evidence="9">SPase II</shortName>
    </alternativeName>
</protein>
<dbReference type="PANTHER" id="PTHR33695:SF1">
    <property type="entry name" value="LIPOPROTEIN SIGNAL PEPTIDASE"/>
    <property type="match status" value="1"/>
</dbReference>
<dbReference type="PANTHER" id="PTHR33695">
    <property type="entry name" value="LIPOPROTEIN SIGNAL PEPTIDASE"/>
    <property type="match status" value="1"/>
</dbReference>
<dbReference type="EC" id="3.4.23.36" evidence="9"/>
<reference evidence="11" key="2">
    <citation type="submission" date="2020-07" db="EMBL/GenBank/DDBJ databases">
        <authorList>
            <person name="Lood C."/>
            <person name="Girard L."/>
        </authorList>
    </citation>
    <scope>NUCLEOTIDE SEQUENCE</scope>
    <source>
        <strain evidence="11">BW13M1</strain>
    </source>
</reference>
<dbReference type="AlphaFoldDB" id="A0A923G8W0"/>
<evidence type="ECO:0000256" key="10">
    <source>
        <dbReference type="RuleBase" id="RU004181"/>
    </source>
</evidence>
<keyword evidence="8 9" id="KW-0472">Membrane</keyword>
<comment type="catalytic activity">
    <reaction evidence="9">
        <text>Release of signal peptides from bacterial membrane prolipoproteins. Hydrolyzes -Xaa-Yaa-Zaa-|-(S,diacylglyceryl)Cys-, in which Xaa is hydrophobic (preferably Leu), and Yaa (Ala or Ser) and Zaa (Gly or Ala) have small, neutral side chains.</text>
        <dbReference type="EC" id="3.4.23.36"/>
    </reaction>
</comment>
<feature type="transmembrane region" description="Helical" evidence="9">
    <location>
        <begin position="68"/>
        <end position="87"/>
    </location>
</feature>
<dbReference type="HAMAP" id="MF_00161">
    <property type="entry name" value="LspA"/>
    <property type="match status" value="1"/>
</dbReference>
<comment type="similarity">
    <text evidence="1 9 10">Belongs to the peptidase A8 family.</text>
</comment>
<comment type="pathway">
    <text evidence="9">Protein modification; lipoprotein biosynthesis (signal peptide cleavage).</text>
</comment>
<dbReference type="EMBL" id="JABWRJ010000011">
    <property type="protein sequence ID" value="MBC3446206.1"/>
    <property type="molecule type" value="Genomic_DNA"/>
</dbReference>
<evidence type="ECO:0000313" key="11">
    <source>
        <dbReference type="EMBL" id="MBC3446206.1"/>
    </source>
</evidence>
<evidence type="ECO:0000256" key="6">
    <source>
        <dbReference type="ARBA" id="ARBA00022801"/>
    </source>
</evidence>
<evidence type="ECO:0000256" key="9">
    <source>
        <dbReference type="HAMAP-Rule" id="MF_00161"/>
    </source>
</evidence>
<keyword evidence="4 9" id="KW-0812">Transmembrane</keyword>
<dbReference type="GO" id="GO:0004190">
    <property type="term" value="F:aspartic-type endopeptidase activity"/>
    <property type="evidence" value="ECO:0007669"/>
    <property type="project" value="UniProtKB-UniRule"/>
</dbReference>
<comment type="subcellular location">
    <subcellularLocation>
        <location evidence="9">Cell membrane</location>
        <topology evidence="9">Multi-pass membrane protein</topology>
    </subcellularLocation>
</comment>
<feature type="active site" evidence="9">
    <location>
        <position position="123"/>
    </location>
</feature>
<dbReference type="PRINTS" id="PR00781">
    <property type="entry name" value="LIPOSIGPTASE"/>
</dbReference>
<proteinExistence type="inferred from homology"/>
<keyword evidence="5 9" id="KW-0064">Aspartyl protease</keyword>
<keyword evidence="6 9" id="KW-0378">Hydrolase</keyword>
<evidence type="ECO:0000256" key="1">
    <source>
        <dbReference type="ARBA" id="ARBA00006139"/>
    </source>
</evidence>
<evidence type="ECO:0000256" key="7">
    <source>
        <dbReference type="ARBA" id="ARBA00022989"/>
    </source>
</evidence>
<feature type="transmembrane region" description="Helical" evidence="9">
    <location>
        <begin position="136"/>
        <end position="156"/>
    </location>
</feature>
<comment type="caution">
    <text evidence="11">The sequence shown here is derived from an EMBL/GenBank/DDBJ whole genome shotgun (WGS) entry which is preliminary data.</text>
</comment>
<gene>
    <name evidence="9" type="primary">lspA</name>
    <name evidence="11" type="ORF">HU751_10520</name>
</gene>
<feature type="transmembrane region" description="Helical" evidence="9">
    <location>
        <begin position="42"/>
        <end position="62"/>
    </location>
</feature>
<evidence type="ECO:0000256" key="3">
    <source>
        <dbReference type="ARBA" id="ARBA00022670"/>
    </source>
</evidence>
<keyword evidence="3 9" id="KW-0645">Protease</keyword>
<evidence type="ECO:0000256" key="4">
    <source>
        <dbReference type="ARBA" id="ARBA00022692"/>
    </source>
</evidence>
<dbReference type="InterPro" id="IPR001872">
    <property type="entry name" value="Peptidase_A8"/>
</dbReference>
<evidence type="ECO:0000256" key="8">
    <source>
        <dbReference type="ARBA" id="ARBA00023136"/>
    </source>
</evidence>
<organism evidence="11">
    <name type="scientific">Pseudomonas peradeniyensis</name>
    <dbReference type="NCBI Taxonomy" id="2745488"/>
    <lineage>
        <taxon>Bacteria</taxon>
        <taxon>Pseudomonadati</taxon>
        <taxon>Pseudomonadota</taxon>
        <taxon>Gammaproteobacteria</taxon>
        <taxon>Pseudomonadales</taxon>
        <taxon>Pseudomonadaceae</taxon>
        <taxon>Pseudomonas</taxon>
    </lineage>
</organism>
<keyword evidence="2 9" id="KW-1003">Cell membrane</keyword>
<keyword evidence="7 9" id="KW-1133">Transmembrane helix</keyword>
<comment type="function">
    <text evidence="9">This protein specifically catalyzes the removal of signal peptides from prolipoproteins.</text>
</comment>
<dbReference type="GO" id="GO:0006508">
    <property type="term" value="P:proteolysis"/>
    <property type="evidence" value="ECO:0007669"/>
    <property type="project" value="UniProtKB-KW"/>
</dbReference>
<sequence>MFSSRTLVLILGVAFIMLDQWVKLIALVALNNHSYVVGNQFVWLDLVLSLNPGAFLSLGASLSQGLKQLIFVAAVGVACCWAVTWALRHWQATPVKAGAAYFIAMGGLANLIDRVLRDGHVVDYLVLNLGPLHTGVFNLADIAIMAGALVLALGALKKPARI</sequence>
<dbReference type="GO" id="GO:0005886">
    <property type="term" value="C:plasma membrane"/>
    <property type="evidence" value="ECO:0007669"/>
    <property type="project" value="UniProtKB-SubCell"/>
</dbReference>
<dbReference type="RefSeq" id="WP_186733105.1">
    <property type="nucleotide sequence ID" value="NZ_JABWRJ020000004.1"/>
</dbReference>